<evidence type="ECO:0000313" key="2">
    <source>
        <dbReference type="Proteomes" id="UP001184230"/>
    </source>
</evidence>
<name>A0ABU1NMN2_9BURK</name>
<accession>A0ABU1NMN2</accession>
<sequence>MVRTCYVERAVNAAWLRVDWESEVCPAKRIELDAWQPNTF</sequence>
<comment type="caution">
    <text evidence="1">The sequence shown here is derived from an EMBL/GenBank/DDBJ whole genome shotgun (WGS) entry which is preliminary data.</text>
</comment>
<proteinExistence type="predicted"/>
<dbReference type="Proteomes" id="UP001184230">
    <property type="component" value="Unassembled WGS sequence"/>
</dbReference>
<gene>
    <name evidence="1" type="ORF">J2739_005522</name>
</gene>
<dbReference type="EMBL" id="JAVDRF010000022">
    <property type="protein sequence ID" value="MDR6539720.1"/>
    <property type="molecule type" value="Genomic_DNA"/>
</dbReference>
<evidence type="ECO:0000313" key="1">
    <source>
        <dbReference type="EMBL" id="MDR6539720.1"/>
    </source>
</evidence>
<organism evidence="1 2">
    <name type="scientific">Variovorax soli</name>
    <dbReference type="NCBI Taxonomy" id="376815"/>
    <lineage>
        <taxon>Bacteria</taxon>
        <taxon>Pseudomonadati</taxon>
        <taxon>Pseudomonadota</taxon>
        <taxon>Betaproteobacteria</taxon>
        <taxon>Burkholderiales</taxon>
        <taxon>Comamonadaceae</taxon>
        <taxon>Variovorax</taxon>
    </lineage>
</organism>
<protein>
    <submittedName>
        <fullName evidence="1">Uncharacterized protein</fullName>
    </submittedName>
</protein>
<reference evidence="1 2" key="1">
    <citation type="submission" date="2023-07" db="EMBL/GenBank/DDBJ databases">
        <title>Sorghum-associated microbial communities from plants grown in Nebraska, USA.</title>
        <authorList>
            <person name="Schachtman D."/>
        </authorList>
    </citation>
    <scope>NUCLEOTIDE SEQUENCE [LARGE SCALE GENOMIC DNA]</scope>
    <source>
        <strain evidence="1 2">DS1781</strain>
    </source>
</reference>
<keyword evidence="2" id="KW-1185">Reference proteome</keyword>